<dbReference type="PANTHER" id="PTHR44196">
    <property type="entry name" value="DEHYDROGENASE/REDUCTASE SDR FAMILY MEMBER 7B"/>
    <property type="match status" value="1"/>
</dbReference>
<dbReference type="PRINTS" id="PR00080">
    <property type="entry name" value="SDRFAMILY"/>
</dbReference>
<dbReference type="GO" id="GO:0016020">
    <property type="term" value="C:membrane"/>
    <property type="evidence" value="ECO:0007669"/>
    <property type="project" value="TreeGrafter"/>
</dbReference>
<evidence type="ECO:0000256" key="3">
    <source>
        <dbReference type="RuleBase" id="RU000363"/>
    </source>
</evidence>
<dbReference type="RefSeq" id="WP_169601998.1">
    <property type="nucleotide sequence ID" value="NZ_CP046565.1"/>
</dbReference>
<dbReference type="PRINTS" id="PR00081">
    <property type="entry name" value="GDHRDH"/>
</dbReference>
<sequence length="267" mass="28126">MNVTTDGKKTALITGASSGIGAELAWLFAADGIGLVLVARHRDRLDALAEQLRSRHGIDVMTIAADLSEPEAPASVHAAVTAAGITVDYLVNNAGVGVHGGFRDTRLEDELAMMRLNTAAVVHLTKRFLPAMLMRRSGRILNVASLAALQPGGPGAAAYYASKAFVLSFSGGLGAELRGSGVSVTALCPGPVDTRFQEAGDFAKTLLYRSFMTRRPESVAKAGYCAMQRGRMVCVPGLFAKLLAFGGQMAPRRLTLAINAMLLRPRG</sequence>
<protein>
    <submittedName>
        <fullName evidence="4">SDR family NAD(P)-dependent oxidoreductase</fullName>
    </submittedName>
</protein>
<dbReference type="PANTHER" id="PTHR44196:SF2">
    <property type="entry name" value="SHORT-CHAIN DEHYDROGENASE-RELATED"/>
    <property type="match status" value="1"/>
</dbReference>
<dbReference type="Gene3D" id="3.40.50.720">
    <property type="entry name" value="NAD(P)-binding Rossmann-like Domain"/>
    <property type="match status" value="1"/>
</dbReference>
<dbReference type="Proteomes" id="UP000503004">
    <property type="component" value="Chromosome"/>
</dbReference>
<evidence type="ECO:0000313" key="5">
    <source>
        <dbReference type="Proteomes" id="UP000503004"/>
    </source>
</evidence>
<accession>A0A858Q5E0</accession>
<dbReference type="GO" id="GO:0016491">
    <property type="term" value="F:oxidoreductase activity"/>
    <property type="evidence" value="ECO:0007669"/>
    <property type="project" value="UniProtKB-KW"/>
</dbReference>
<name>A0A858Q5E0_9GAMM</name>
<proteinExistence type="inferred from homology"/>
<dbReference type="KEGG" id="metu:GNH96_02555"/>
<keyword evidence="2" id="KW-0560">Oxidoreductase</keyword>
<gene>
    <name evidence="4" type="ORF">GNH96_02555</name>
</gene>
<reference evidence="5" key="1">
    <citation type="submission" date="2019-12" db="EMBL/GenBank/DDBJ databases">
        <authorList>
            <person name="Awala S.I."/>
            <person name="Rhee S.K."/>
        </authorList>
    </citation>
    <scope>NUCLEOTIDE SEQUENCE [LARGE SCALE GENOMIC DNA]</scope>
    <source>
        <strain evidence="5">IM1</strain>
    </source>
</reference>
<evidence type="ECO:0000256" key="1">
    <source>
        <dbReference type="ARBA" id="ARBA00006484"/>
    </source>
</evidence>
<dbReference type="PIRSF" id="PIRSF000126">
    <property type="entry name" value="11-beta-HSD1"/>
    <property type="match status" value="1"/>
</dbReference>
<comment type="similarity">
    <text evidence="1 3">Belongs to the short-chain dehydrogenases/reductases (SDR) family.</text>
</comment>
<keyword evidence="5" id="KW-1185">Reference proteome</keyword>
<dbReference type="InterPro" id="IPR036291">
    <property type="entry name" value="NAD(P)-bd_dom_sf"/>
</dbReference>
<dbReference type="SUPFAM" id="SSF51735">
    <property type="entry name" value="NAD(P)-binding Rossmann-fold domains"/>
    <property type="match status" value="1"/>
</dbReference>
<dbReference type="AlphaFoldDB" id="A0A858Q5E0"/>
<evidence type="ECO:0000313" key="4">
    <source>
        <dbReference type="EMBL" id="QJD28956.1"/>
    </source>
</evidence>
<evidence type="ECO:0000256" key="2">
    <source>
        <dbReference type="ARBA" id="ARBA00023002"/>
    </source>
</evidence>
<dbReference type="EMBL" id="CP046565">
    <property type="protein sequence ID" value="QJD28956.1"/>
    <property type="molecule type" value="Genomic_DNA"/>
</dbReference>
<dbReference type="Pfam" id="PF00106">
    <property type="entry name" value="adh_short"/>
    <property type="match status" value="1"/>
</dbReference>
<dbReference type="InterPro" id="IPR002347">
    <property type="entry name" value="SDR_fam"/>
</dbReference>
<organism evidence="4 5">
    <name type="scientific">Methylococcus geothermalis</name>
    <dbReference type="NCBI Taxonomy" id="2681310"/>
    <lineage>
        <taxon>Bacteria</taxon>
        <taxon>Pseudomonadati</taxon>
        <taxon>Pseudomonadota</taxon>
        <taxon>Gammaproteobacteria</taxon>
        <taxon>Methylococcales</taxon>
        <taxon>Methylococcaceae</taxon>
        <taxon>Methylococcus</taxon>
    </lineage>
</organism>